<dbReference type="PANTHER" id="PTHR16950:SF16">
    <property type="entry name" value="ZINC TRANSPORTER ZIP13"/>
    <property type="match status" value="1"/>
</dbReference>
<evidence type="ECO:0008006" key="8">
    <source>
        <dbReference type="Google" id="ProtNLM"/>
    </source>
</evidence>
<evidence type="ECO:0000256" key="1">
    <source>
        <dbReference type="ARBA" id="ARBA00004141"/>
    </source>
</evidence>
<dbReference type="Proteomes" id="UP000176300">
    <property type="component" value="Unassembled WGS sequence"/>
</dbReference>
<proteinExistence type="predicted"/>
<keyword evidence="2 5" id="KW-0812">Transmembrane</keyword>
<keyword evidence="3 5" id="KW-1133">Transmembrane helix</keyword>
<accession>A0A1F6NF45</accession>
<dbReference type="AlphaFoldDB" id="A0A1F6NF45"/>
<feature type="transmembrane region" description="Helical" evidence="5">
    <location>
        <begin position="229"/>
        <end position="248"/>
    </location>
</feature>
<reference evidence="6 7" key="1">
    <citation type="journal article" date="2016" name="Nat. Commun.">
        <title>Thousands of microbial genomes shed light on interconnected biogeochemical processes in an aquifer system.</title>
        <authorList>
            <person name="Anantharaman K."/>
            <person name="Brown C.T."/>
            <person name="Hug L.A."/>
            <person name="Sharon I."/>
            <person name="Castelle C.J."/>
            <person name="Probst A.J."/>
            <person name="Thomas B.C."/>
            <person name="Singh A."/>
            <person name="Wilkins M.J."/>
            <person name="Karaoz U."/>
            <person name="Brodie E.L."/>
            <person name="Williams K.H."/>
            <person name="Hubbard S.S."/>
            <person name="Banfield J.F."/>
        </authorList>
    </citation>
    <scope>NUCLEOTIDE SEQUENCE [LARGE SCALE GENOMIC DNA]</scope>
</reference>
<dbReference type="EMBL" id="MFQS01000036">
    <property type="protein sequence ID" value="OGH82626.1"/>
    <property type="molecule type" value="Genomic_DNA"/>
</dbReference>
<keyword evidence="4 5" id="KW-0472">Membrane</keyword>
<dbReference type="GO" id="GO:0005385">
    <property type="term" value="F:zinc ion transmembrane transporter activity"/>
    <property type="evidence" value="ECO:0007669"/>
    <property type="project" value="TreeGrafter"/>
</dbReference>
<evidence type="ECO:0000313" key="6">
    <source>
        <dbReference type="EMBL" id="OGH82626.1"/>
    </source>
</evidence>
<dbReference type="InterPro" id="IPR003689">
    <property type="entry name" value="ZIP"/>
</dbReference>
<dbReference type="PANTHER" id="PTHR16950">
    <property type="entry name" value="ZINC TRANSPORTER SLC39A7 HISTIDINE-RICH MEMBRANE PROTEIN KE4"/>
    <property type="match status" value="1"/>
</dbReference>
<feature type="transmembrane region" description="Helical" evidence="5">
    <location>
        <begin position="169"/>
        <end position="190"/>
    </location>
</feature>
<sequence>MGTVITYAFFSVGLVSVVSLITVFAFSLRMEILKKILIYMVSFSAGALLGGAFIHLIPEAVHEGSFTVKISLFILSGILFSLLLEKLIHWRHCHNPSHIDEKVHTFAYMNLFGDGVHNFIDGMIIGATYLVSIPAGLAATIAIILHEIPQEVGDFGVLLHGGLKRGKAIMFNFLTALTAILGTALTLAIGTYSDNLTYFLVPFAAGSFIYIACSDLIPELNKEISVKKNIVQFSFLILGIIVTSSVLLSGHGHSHSVDEVHNDGESITVHQD</sequence>
<feature type="transmembrane region" description="Helical" evidence="5">
    <location>
        <begin position="6"/>
        <end position="26"/>
    </location>
</feature>
<dbReference type="GO" id="GO:0006882">
    <property type="term" value="P:intracellular zinc ion homeostasis"/>
    <property type="evidence" value="ECO:0007669"/>
    <property type="project" value="TreeGrafter"/>
</dbReference>
<comment type="caution">
    <text evidence="6">The sequence shown here is derived from an EMBL/GenBank/DDBJ whole genome shotgun (WGS) entry which is preliminary data.</text>
</comment>
<evidence type="ECO:0000256" key="5">
    <source>
        <dbReference type="SAM" id="Phobius"/>
    </source>
</evidence>
<dbReference type="STRING" id="1798697.A2373_02160"/>
<evidence type="ECO:0000256" key="4">
    <source>
        <dbReference type="ARBA" id="ARBA00023136"/>
    </source>
</evidence>
<name>A0A1F6NF45_9BACT</name>
<protein>
    <recommendedName>
        <fullName evidence="8">ZIP family metal transporter</fullName>
    </recommendedName>
</protein>
<evidence type="ECO:0000256" key="2">
    <source>
        <dbReference type="ARBA" id="ARBA00022692"/>
    </source>
</evidence>
<evidence type="ECO:0000256" key="3">
    <source>
        <dbReference type="ARBA" id="ARBA00022989"/>
    </source>
</evidence>
<feature type="transmembrane region" description="Helical" evidence="5">
    <location>
        <begin position="196"/>
        <end position="217"/>
    </location>
</feature>
<comment type="subcellular location">
    <subcellularLocation>
        <location evidence="1">Membrane</location>
        <topology evidence="1">Multi-pass membrane protein</topology>
    </subcellularLocation>
</comment>
<gene>
    <name evidence="6" type="ORF">A2373_02160</name>
</gene>
<dbReference type="Pfam" id="PF02535">
    <property type="entry name" value="Zip"/>
    <property type="match status" value="1"/>
</dbReference>
<feature type="transmembrane region" description="Helical" evidence="5">
    <location>
        <begin position="38"/>
        <end position="58"/>
    </location>
</feature>
<feature type="transmembrane region" description="Helical" evidence="5">
    <location>
        <begin position="64"/>
        <end position="84"/>
    </location>
</feature>
<organism evidence="6 7">
    <name type="scientific">Candidatus Magasanikbacteria bacterium RIFOXYB1_FULL_40_15</name>
    <dbReference type="NCBI Taxonomy" id="1798697"/>
    <lineage>
        <taxon>Bacteria</taxon>
        <taxon>Candidatus Magasanikiibacteriota</taxon>
    </lineage>
</organism>
<evidence type="ECO:0000313" key="7">
    <source>
        <dbReference type="Proteomes" id="UP000176300"/>
    </source>
</evidence>
<dbReference type="GO" id="GO:0016020">
    <property type="term" value="C:membrane"/>
    <property type="evidence" value="ECO:0007669"/>
    <property type="project" value="UniProtKB-SubCell"/>
</dbReference>